<reference evidence="1" key="1">
    <citation type="submission" date="2021-01" db="EMBL/GenBank/DDBJ databases">
        <authorList>
            <consortium name="Genoscope - CEA"/>
            <person name="William W."/>
        </authorList>
    </citation>
    <scope>NUCLEOTIDE SEQUENCE</scope>
</reference>
<keyword evidence="2" id="KW-1185">Reference proteome</keyword>
<dbReference type="Proteomes" id="UP000692954">
    <property type="component" value="Unassembled WGS sequence"/>
</dbReference>
<dbReference type="OrthoDB" id="303337at2759"/>
<gene>
    <name evidence="1" type="ORF">PSON_ATCC_30995.1.T0370169</name>
</gene>
<proteinExistence type="predicted"/>
<protein>
    <submittedName>
        <fullName evidence="1">Uncharacterized protein</fullName>
    </submittedName>
</protein>
<dbReference type="EMBL" id="CAJJDN010000037">
    <property type="protein sequence ID" value="CAD8078212.1"/>
    <property type="molecule type" value="Genomic_DNA"/>
</dbReference>
<name>A0A8S1MHR8_9CILI</name>
<dbReference type="AlphaFoldDB" id="A0A8S1MHR8"/>
<evidence type="ECO:0000313" key="1">
    <source>
        <dbReference type="EMBL" id="CAD8078212.1"/>
    </source>
</evidence>
<comment type="caution">
    <text evidence="1">The sequence shown here is derived from an EMBL/GenBank/DDBJ whole genome shotgun (WGS) entry which is preliminary data.</text>
</comment>
<accession>A0A8S1MHR8</accession>
<sequence length="169" mass="19871">MKKSISASSCSGYKLNNDSTRIESFPDSTRVLQMNISHYEDTLSQEVFISTAYEHIREVRDLIVNSRQSMKPLREAISQLRNQIQTVEHQQKKDQINLEYDISQSIHKLKQKINQFEIVQTGEFALLQEQIQKLQHDDQEIIQNIDTLELRIIDLAPQIGQYTYQEYQQ</sequence>
<organism evidence="1 2">
    <name type="scientific">Paramecium sonneborni</name>
    <dbReference type="NCBI Taxonomy" id="65129"/>
    <lineage>
        <taxon>Eukaryota</taxon>
        <taxon>Sar</taxon>
        <taxon>Alveolata</taxon>
        <taxon>Ciliophora</taxon>
        <taxon>Intramacronucleata</taxon>
        <taxon>Oligohymenophorea</taxon>
        <taxon>Peniculida</taxon>
        <taxon>Parameciidae</taxon>
        <taxon>Paramecium</taxon>
    </lineage>
</organism>
<evidence type="ECO:0000313" key="2">
    <source>
        <dbReference type="Proteomes" id="UP000692954"/>
    </source>
</evidence>